<dbReference type="EMBL" id="BARU01027145">
    <property type="protein sequence ID" value="GAH70918.1"/>
    <property type="molecule type" value="Genomic_DNA"/>
</dbReference>
<organism evidence="1">
    <name type="scientific">marine sediment metagenome</name>
    <dbReference type="NCBI Taxonomy" id="412755"/>
    <lineage>
        <taxon>unclassified sequences</taxon>
        <taxon>metagenomes</taxon>
        <taxon>ecological metagenomes</taxon>
    </lineage>
</organism>
<protein>
    <submittedName>
        <fullName evidence="1">Uncharacterized protein</fullName>
    </submittedName>
</protein>
<accession>X1JMB9</accession>
<sequence length="93" mass="10863">LNKEWLKSISEHLHHIFVFMGHWWSSPEKSEYIPSPEQIAERIKGLWRDLPPEEDSTTSTGGLTVYADTNGDPIVYYSRNIEFYYNLGDPYVV</sequence>
<gene>
    <name evidence="1" type="ORF">S03H2_43503</name>
</gene>
<reference evidence="1" key="1">
    <citation type="journal article" date="2014" name="Front. Microbiol.">
        <title>High frequency of phylogenetically diverse reductive dehalogenase-homologous genes in deep subseafloor sedimentary metagenomes.</title>
        <authorList>
            <person name="Kawai M."/>
            <person name="Futagami T."/>
            <person name="Toyoda A."/>
            <person name="Takaki Y."/>
            <person name="Nishi S."/>
            <person name="Hori S."/>
            <person name="Arai W."/>
            <person name="Tsubouchi T."/>
            <person name="Morono Y."/>
            <person name="Uchiyama I."/>
            <person name="Ito T."/>
            <person name="Fujiyama A."/>
            <person name="Inagaki F."/>
            <person name="Takami H."/>
        </authorList>
    </citation>
    <scope>NUCLEOTIDE SEQUENCE</scope>
    <source>
        <strain evidence="1">Expedition CK06-06</strain>
    </source>
</reference>
<name>X1JMB9_9ZZZZ</name>
<proteinExistence type="predicted"/>
<comment type="caution">
    <text evidence="1">The sequence shown here is derived from an EMBL/GenBank/DDBJ whole genome shotgun (WGS) entry which is preliminary data.</text>
</comment>
<feature type="non-terminal residue" evidence="1">
    <location>
        <position position="1"/>
    </location>
</feature>
<dbReference type="AlphaFoldDB" id="X1JMB9"/>
<evidence type="ECO:0000313" key="1">
    <source>
        <dbReference type="EMBL" id="GAH70918.1"/>
    </source>
</evidence>